<dbReference type="PANTHER" id="PTHR30001">
    <property type="entry name" value="RIBONUCLEASE"/>
    <property type="match status" value="1"/>
</dbReference>
<dbReference type="GO" id="GO:0004540">
    <property type="term" value="F:RNA nuclease activity"/>
    <property type="evidence" value="ECO:0007669"/>
    <property type="project" value="InterPro"/>
</dbReference>
<keyword evidence="10" id="KW-1185">Reference proteome</keyword>
<accession>A0A159Z0L7</accession>
<keyword evidence="4" id="KW-0255">Endonuclease</keyword>
<evidence type="ECO:0000256" key="7">
    <source>
        <dbReference type="ARBA" id="ARBA00022884"/>
    </source>
</evidence>
<dbReference type="GO" id="GO:0003723">
    <property type="term" value="F:RNA binding"/>
    <property type="evidence" value="ECO:0007669"/>
    <property type="project" value="UniProtKB-KW"/>
</dbReference>
<organism evidence="9 10">
    <name type="scientific">Frigidibacter mobilis</name>
    <dbReference type="NCBI Taxonomy" id="1335048"/>
    <lineage>
        <taxon>Bacteria</taxon>
        <taxon>Pseudomonadati</taxon>
        <taxon>Pseudomonadota</taxon>
        <taxon>Alphaproteobacteria</taxon>
        <taxon>Rhodobacterales</taxon>
        <taxon>Paracoccaceae</taxon>
        <taxon>Frigidibacter</taxon>
    </lineage>
</organism>
<evidence type="ECO:0000259" key="8">
    <source>
        <dbReference type="Pfam" id="PF10150"/>
    </source>
</evidence>
<dbReference type="GO" id="GO:0005737">
    <property type="term" value="C:cytoplasm"/>
    <property type="evidence" value="ECO:0007669"/>
    <property type="project" value="TreeGrafter"/>
</dbReference>
<reference evidence="9 10" key="1">
    <citation type="submission" date="2015-09" db="EMBL/GenBank/DDBJ databases">
        <title>Complete genome sequence of Defluviimonas alba cai42t isolated from an oilfield in Xinjiang.</title>
        <authorList>
            <person name="Geng S."/>
            <person name="Pan X."/>
            <person name="Wu X."/>
        </authorList>
    </citation>
    <scope>NUCLEOTIDE SEQUENCE [LARGE SCALE GENOMIC DNA]</scope>
    <source>
        <strain evidence="10">cai42</strain>
    </source>
</reference>
<feature type="domain" description="RNA-binding protein AU-1/Ribonuclease E/G" evidence="8">
    <location>
        <begin position="214"/>
        <end position="336"/>
    </location>
</feature>
<dbReference type="GO" id="GO:0006364">
    <property type="term" value="P:rRNA processing"/>
    <property type="evidence" value="ECO:0007669"/>
    <property type="project" value="TreeGrafter"/>
</dbReference>
<protein>
    <submittedName>
        <fullName evidence="9">Ribonuclease G</fullName>
    </submittedName>
</protein>
<sequence>MKGRVVVLGTLRGREAAALLVDGRLEDLLIEPAESAPPGVGAIFRAVVDRQMKGQGGVFVKLPNGLKGFLRETGGLAPGQTLLVQVSGHAEPGKALPVSLRLLFKSRLAIITPGVPGLNLSRRVRETDERARLEAIAAAAMVGCEFGLIVRSAAEGMDAAELAEDIAATRALAEAVSEDLAGGPELLVDAAGPHETAWRDWADPAPDEVDEGAAAFADHGIEDLVLDLLDPVAPLPGGGSIAIEPTRALVAVDVNTGADTSPAAGLKANIAAARDLPRQLRLRGLGGQIAVDFAPMPKKDRATLEQQLRAAFRAEGAETSLAGWTPLGLFELQRKRARQPLAEVLAEVMKEDRA</sequence>
<dbReference type="OrthoDB" id="9804278at2"/>
<dbReference type="GO" id="GO:0046872">
    <property type="term" value="F:metal ion binding"/>
    <property type="evidence" value="ECO:0007669"/>
    <property type="project" value="UniProtKB-KW"/>
</dbReference>
<comment type="cofactor">
    <cofactor evidence="1">
        <name>Mg(2+)</name>
        <dbReference type="ChEBI" id="CHEBI:18420"/>
    </cofactor>
</comment>
<evidence type="ECO:0000313" key="9">
    <source>
        <dbReference type="EMBL" id="AMY68337.1"/>
    </source>
</evidence>
<dbReference type="EMBL" id="CP012661">
    <property type="protein sequence ID" value="AMY68337.1"/>
    <property type="molecule type" value="Genomic_DNA"/>
</dbReference>
<dbReference type="AlphaFoldDB" id="A0A159Z0L7"/>
<dbReference type="PATRIC" id="fig|1335048.3.peg.1117"/>
<keyword evidence="6" id="KW-0460">Magnesium</keyword>
<evidence type="ECO:0000313" key="10">
    <source>
        <dbReference type="Proteomes" id="UP000076128"/>
    </source>
</evidence>
<feature type="domain" description="RNA-binding protein AU-1/Ribonuclease E/G" evidence="8">
    <location>
        <begin position="105"/>
        <end position="207"/>
    </location>
</feature>
<evidence type="ECO:0000256" key="3">
    <source>
        <dbReference type="ARBA" id="ARBA00022723"/>
    </source>
</evidence>
<evidence type="ECO:0000256" key="1">
    <source>
        <dbReference type="ARBA" id="ARBA00001946"/>
    </source>
</evidence>
<evidence type="ECO:0000256" key="5">
    <source>
        <dbReference type="ARBA" id="ARBA00022801"/>
    </source>
</evidence>
<dbReference type="InterPro" id="IPR004659">
    <property type="entry name" value="RNase_E/G"/>
</dbReference>
<evidence type="ECO:0000256" key="4">
    <source>
        <dbReference type="ARBA" id="ARBA00022759"/>
    </source>
</evidence>
<gene>
    <name evidence="9" type="ORF">AKL17_1079</name>
</gene>
<dbReference type="Pfam" id="PF10150">
    <property type="entry name" value="RNase_E_G"/>
    <property type="match status" value="2"/>
</dbReference>
<dbReference type="GO" id="GO:0016787">
    <property type="term" value="F:hydrolase activity"/>
    <property type="evidence" value="ECO:0007669"/>
    <property type="project" value="UniProtKB-KW"/>
</dbReference>
<keyword evidence="5" id="KW-0378">Hydrolase</keyword>
<name>A0A159Z0L7_9RHOB</name>
<dbReference type="STRING" id="1335048.AKL17_1079"/>
<evidence type="ECO:0000256" key="2">
    <source>
        <dbReference type="ARBA" id="ARBA00022722"/>
    </source>
</evidence>
<dbReference type="KEGG" id="daa:AKL17_1079"/>
<evidence type="ECO:0000256" key="6">
    <source>
        <dbReference type="ARBA" id="ARBA00022842"/>
    </source>
</evidence>
<dbReference type="InterPro" id="IPR019307">
    <property type="entry name" value="RNA-bd_AU-1/RNase_E/G"/>
</dbReference>
<dbReference type="PANTHER" id="PTHR30001:SF1">
    <property type="entry name" value="RIBONUCLEASE E_G-LIKE PROTEIN, CHLOROPLASTIC"/>
    <property type="match status" value="1"/>
</dbReference>
<proteinExistence type="predicted"/>
<dbReference type="RefSeq" id="WP_066811256.1">
    <property type="nucleotide sequence ID" value="NZ_CP012661.1"/>
</dbReference>
<dbReference type="GO" id="GO:0004519">
    <property type="term" value="F:endonuclease activity"/>
    <property type="evidence" value="ECO:0007669"/>
    <property type="project" value="UniProtKB-KW"/>
</dbReference>
<keyword evidence="3" id="KW-0479">Metal-binding</keyword>
<keyword evidence="2" id="KW-0540">Nuclease</keyword>
<keyword evidence="7" id="KW-0694">RNA-binding</keyword>
<dbReference type="Proteomes" id="UP000076128">
    <property type="component" value="Chromosome"/>
</dbReference>